<name>A0AAW1XBX1_RUBAR</name>
<keyword evidence="2" id="KW-1185">Reference proteome</keyword>
<organism evidence="1 2">
    <name type="scientific">Rubus argutus</name>
    <name type="common">Southern blackberry</name>
    <dbReference type="NCBI Taxonomy" id="59490"/>
    <lineage>
        <taxon>Eukaryota</taxon>
        <taxon>Viridiplantae</taxon>
        <taxon>Streptophyta</taxon>
        <taxon>Embryophyta</taxon>
        <taxon>Tracheophyta</taxon>
        <taxon>Spermatophyta</taxon>
        <taxon>Magnoliopsida</taxon>
        <taxon>eudicotyledons</taxon>
        <taxon>Gunneridae</taxon>
        <taxon>Pentapetalae</taxon>
        <taxon>rosids</taxon>
        <taxon>fabids</taxon>
        <taxon>Rosales</taxon>
        <taxon>Rosaceae</taxon>
        <taxon>Rosoideae</taxon>
        <taxon>Rosoideae incertae sedis</taxon>
        <taxon>Rubus</taxon>
    </lineage>
</organism>
<sequence length="140" mass="15035">MKQKVKLLYLPQGGGELTAGEISGGGSGQRNPITKLIEGHVLLDVLGELNPCIPPIYFQKKIKLQATIDQQQEKGEILDLSPGSPLAAISLWESSTMILSSLDLCTSMLCTADESAATTAKPSPTKPKIDSISFFFFLLI</sequence>
<dbReference type="AlphaFoldDB" id="A0AAW1XBX1"/>
<dbReference type="Proteomes" id="UP001457282">
    <property type="component" value="Unassembled WGS sequence"/>
</dbReference>
<accession>A0AAW1XBX1</accession>
<protein>
    <submittedName>
        <fullName evidence="1">Uncharacterized protein</fullName>
    </submittedName>
</protein>
<reference evidence="1 2" key="1">
    <citation type="journal article" date="2023" name="G3 (Bethesda)">
        <title>A chromosome-length genome assembly and annotation of blackberry (Rubus argutus, cv. 'Hillquist').</title>
        <authorList>
            <person name="Bruna T."/>
            <person name="Aryal R."/>
            <person name="Dudchenko O."/>
            <person name="Sargent D.J."/>
            <person name="Mead D."/>
            <person name="Buti M."/>
            <person name="Cavallini A."/>
            <person name="Hytonen T."/>
            <person name="Andres J."/>
            <person name="Pham M."/>
            <person name="Weisz D."/>
            <person name="Mascagni F."/>
            <person name="Usai G."/>
            <person name="Natali L."/>
            <person name="Bassil N."/>
            <person name="Fernandez G.E."/>
            <person name="Lomsadze A."/>
            <person name="Armour M."/>
            <person name="Olukolu B."/>
            <person name="Poorten T."/>
            <person name="Britton C."/>
            <person name="Davik J."/>
            <person name="Ashrafi H."/>
            <person name="Aiden E.L."/>
            <person name="Borodovsky M."/>
            <person name="Worthington M."/>
        </authorList>
    </citation>
    <scope>NUCLEOTIDE SEQUENCE [LARGE SCALE GENOMIC DNA]</scope>
    <source>
        <strain evidence="1">PI 553951</strain>
    </source>
</reference>
<proteinExistence type="predicted"/>
<evidence type="ECO:0000313" key="2">
    <source>
        <dbReference type="Proteomes" id="UP001457282"/>
    </source>
</evidence>
<gene>
    <name evidence="1" type="ORF">M0R45_020456</name>
</gene>
<evidence type="ECO:0000313" key="1">
    <source>
        <dbReference type="EMBL" id="KAK9933255.1"/>
    </source>
</evidence>
<dbReference type="EMBL" id="JBEDUW010000004">
    <property type="protein sequence ID" value="KAK9933255.1"/>
    <property type="molecule type" value="Genomic_DNA"/>
</dbReference>
<comment type="caution">
    <text evidence="1">The sequence shown here is derived from an EMBL/GenBank/DDBJ whole genome shotgun (WGS) entry which is preliminary data.</text>
</comment>